<reference evidence="1" key="1">
    <citation type="submission" date="2021-02" db="EMBL/GenBank/DDBJ databases">
        <authorList>
            <person name="Nowell W R."/>
        </authorList>
    </citation>
    <scope>NUCLEOTIDE SEQUENCE</scope>
</reference>
<accession>A0A820H3X2</accession>
<proteinExistence type="predicted"/>
<organism evidence="1 2">
    <name type="scientific">Rotaria magnacalcarata</name>
    <dbReference type="NCBI Taxonomy" id="392030"/>
    <lineage>
        <taxon>Eukaryota</taxon>
        <taxon>Metazoa</taxon>
        <taxon>Spiralia</taxon>
        <taxon>Gnathifera</taxon>
        <taxon>Rotifera</taxon>
        <taxon>Eurotatoria</taxon>
        <taxon>Bdelloidea</taxon>
        <taxon>Philodinida</taxon>
        <taxon>Philodinidae</taxon>
        <taxon>Rotaria</taxon>
    </lineage>
</organism>
<dbReference type="Proteomes" id="UP000663842">
    <property type="component" value="Unassembled WGS sequence"/>
</dbReference>
<protein>
    <submittedName>
        <fullName evidence="1">Uncharacterized protein</fullName>
    </submittedName>
</protein>
<dbReference type="AlphaFoldDB" id="A0A820H3X2"/>
<sequence>RIGQRCVKLSHGTENLCIAAMNFLVEVLETTEVTRGLYEKELIDKTVEFNVPHVIHADMKRDEEAHRQHSEGIHQAARMTQLEYSRVLADIPTDFNVLGLELGRAVISLFKSFSTVISSSKNGRYLQKSQSMSEKHEAESLANNQILNFASCFAQSLDSLIERISSNESQTEHVNELQSFKAIFRSYTKMINNISNDKNKIKTTKLVQCGIQLVDQVINQRCDRLRIFFNRTDPNRKVCTIFKFL</sequence>
<comment type="caution">
    <text evidence="1">The sequence shown here is derived from an EMBL/GenBank/DDBJ whole genome shotgun (WGS) entry which is preliminary data.</text>
</comment>
<name>A0A820H3X2_9BILA</name>
<evidence type="ECO:0000313" key="2">
    <source>
        <dbReference type="Proteomes" id="UP000663842"/>
    </source>
</evidence>
<evidence type="ECO:0000313" key="1">
    <source>
        <dbReference type="EMBL" id="CAF4285126.1"/>
    </source>
</evidence>
<dbReference type="EMBL" id="CAJOBF010010029">
    <property type="protein sequence ID" value="CAF4285126.1"/>
    <property type="molecule type" value="Genomic_DNA"/>
</dbReference>
<feature type="non-terminal residue" evidence="1">
    <location>
        <position position="1"/>
    </location>
</feature>
<gene>
    <name evidence="1" type="ORF">UXM345_LOCUS32560</name>
</gene>